<dbReference type="OrthoDB" id="9809727at2"/>
<accession>A0A0E9N406</accession>
<evidence type="ECO:0000313" key="2">
    <source>
        <dbReference type="EMBL" id="GAO44100.1"/>
    </source>
</evidence>
<dbReference type="InterPro" id="IPR013783">
    <property type="entry name" value="Ig-like_fold"/>
</dbReference>
<dbReference type="Gene3D" id="2.60.40.10">
    <property type="entry name" value="Immunoglobulins"/>
    <property type="match status" value="1"/>
</dbReference>
<dbReference type="AlphaFoldDB" id="A0A0E9N406"/>
<sequence>MIKKLIFYCLLALPLMAEAQVTVSIQLPAAGMVTKDQLWNLALVNNGNAAETVSISLSLQDAVSGQPVLSATTRSFLLNKGMKLLSVQDVQPVQYNYGSMAFNNTLLPLGSYIACYQVNSIDSKEHPVLAEECVRLNIIPLSPPLLTSPADKSVITTAYPQFTWMPPTPVTMFDDLSYDLSVAEVLPGQSAPEAILYNAPLYVRGMLRVTTDNYPASYSQLEAGKTYVWQVTAKNGVNYAATTEAFTFSLPTDTAKADTVNAAYIVLTGKTAASGINYLNESNLYLKYYSFDPAFEAVIRFTGRNGAIVEERKLRVIYGDNFLKLRLGNKYQKGETYQLEITDLKNNHHSIAFSIK</sequence>
<proteinExistence type="predicted"/>
<feature type="signal peptide" evidence="1">
    <location>
        <begin position="1"/>
        <end position="19"/>
    </location>
</feature>
<name>A0A0E9N406_9BACT</name>
<organism evidence="2 3">
    <name type="scientific">Flavihumibacter petaseus NBRC 106054</name>
    <dbReference type="NCBI Taxonomy" id="1220578"/>
    <lineage>
        <taxon>Bacteria</taxon>
        <taxon>Pseudomonadati</taxon>
        <taxon>Bacteroidota</taxon>
        <taxon>Chitinophagia</taxon>
        <taxon>Chitinophagales</taxon>
        <taxon>Chitinophagaceae</taxon>
        <taxon>Flavihumibacter</taxon>
    </lineage>
</organism>
<evidence type="ECO:0008006" key="4">
    <source>
        <dbReference type="Google" id="ProtNLM"/>
    </source>
</evidence>
<comment type="caution">
    <text evidence="2">The sequence shown here is derived from an EMBL/GenBank/DDBJ whole genome shotgun (WGS) entry which is preliminary data.</text>
</comment>
<dbReference type="Proteomes" id="UP000033121">
    <property type="component" value="Unassembled WGS sequence"/>
</dbReference>
<gene>
    <name evidence="2" type="ORF">FPE01S_03_01390</name>
</gene>
<feature type="chain" id="PRO_5002429898" description="Fibronectin type-III domain-containing protein" evidence="1">
    <location>
        <begin position="20"/>
        <end position="356"/>
    </location>
</feature>
<dbReference type="RefSeq" id="WP_046370072.1">
    <property type="nucleotide sequence ID" value="NZ_BBWV01000003.1"/>
</dbReference>
<keyword evidence="3" id="KW-1185">Reference proteome</keyword>
<evidence type="ECO:0000313" key="3">
    <source>
        <dbReference type="Proteomes" id="UP000033121"/>
    </source>
</evidence>
<reference evidence="2 3" key="1">
    <citation type="submission" date="2015-04" db="EMBL/GenBank/DDBJ databases">
        <title>Whole genome shotgun sequence of Flavihumibacter petaseus NBRC 106054.</title>
        <authorList>
            <person name="Miyazawa S."/>
            <person name="Hosoyama A."/>
            <person name="Hashimoto M."/>
            <person name="Noguchi M."/>
            <person name="Tsuchikane K."/>
            <person name="Ohji S."/>
            <person name="Yamazoe A."/>
            <person name="Ichikawa N."/>
            <person name="Kimura A."/>
            <person name="Fujita N."/>
        </authorList>
    </citation>
    <scope>NUCLEOTIDE SEQUENCE [LARGE SCALE GENOMIC DNA]</scope>
    <source>
        <strain evidence="2 3">NBRC 106054</strain>
    </source>
</reference>
<dbReference type="STRING" id="1220578.FPE01S_03_01390"/>
<keyword evidence="1" id="KW-0732">Signal</keyword>
<dbReference type="EMBL" id="BBWV01000003">
    <property type="protein sequence ID" value="GAO44100.1"/>
    <property type="molecule type" value="Genomic_DNA"/>
</dbReference>
<protein>
    <recommendedName>
        <fullName evidence="4">Fibronectin type-III domain-containing protein</fullName>
    </recommendedName>
</protein>
<evidence type="ECO:0000256" key="1">
    <source>
        <dbReference type="SAM" id="SignalP"/>
    </source>
</evidence>